<dbReference type="EMBL" id="KE344442">
    <property type="protein sequence ID" value="EXB62318.1"/>
    <property type="molecule type" value="Genomic_DNA"/>
</dbReference>
<accession>W9R889</accession>
<dbReference type="STRING" id="981085.W9R889"/>
<keyword evidence="2 3" id="KW-0012">Acyltransferase</keyword>
<dbReference type="InterPro" id="IPR051504">
    <property type="entry name" value="Plant_metabolite_acyltrans"/>
</dbReference>
<dbReference type="Gene3D" id="3.30.559.10">
    <property type="entry name" value="Chloramphenicol acetyltransferase-like domain"/>
    <property type="match status" value="2"/>
</dbReference>
<dbReference type="eggNOG" id="ENOG502QPXT">
    <property type="taxonomic scope" value="Eukaryota"/>
</dbReference>
<sequence>MQSVYVYEFPHSTHHFLKTVLLTLKHSLSLTLQHFFPFAANLVCPPPPAKPHILFTDGESSVSFTVVESAAYFDFFLGNHPRPVGELHPFIPKLQAPTRAEGGSRVGPLMALQVTVFPNSGICIGFRFCHVAADGRSFDNFMKSWALVCKSGGDFGPGLQLPSHDRAAIKDPDAVELKFLERWWSWASTLEDREDARPVVDCRADYVRATFVLSQAQIERLKRLVRNQLAKDENSTPFNVSSFVVSSALIWFCLAKSEEITERNNSSVNEDDEPYYIIFGADCRSRLEFPLPTTYFGNCLRMCFVPVTKKELSGEKGVVAAAKAIGKEVGRLKSEALKEFDEWFVKHGEATKRGKHFAVEGSTNLSVYEADFGWGKPKKCNLVHIEESNAISLVESRDEKGGVEFSFALSRNRMTRFSAIFEEMLSQFI</sequence>
<proteinExistence type="predicted"/>
<protein>
    <submittedName>
        <fullName evidence="3">Anthocyanin 5-aromatic acyltransferase</fullName>
    </submittedName>
</protein>
<dbReference type="InterPro" id="IPR023213">
    <property type="entry name" value="CAT-like_dom_sf"/>
</dbReference>
<dbReference type="GO" id="GO:0016747">
    <property type="term" value="F:acyltransferase activity, transferring groups other than amino-acyl groups"/>
    <property type="evidence" value="ECO:0007669"/>
    <property type="project" value="UniProtKB-ARBA"/>
</dbReference>
<evidence type="ECO:0000313" key="4">
    <source>
        <dbReference type="Proteomes" id="UP000030645"/>
    </source>
</evidence>
<dbReference type="Proteomes" id="UP000030645">
    <property type="component" value="Unassembled WGS sequence"/>
</dbReference>
<reference evidence="4" key="1">
    <citation type="submission" date="2013-01" db="EMBL/GenBank/DDBJ databases">
        <title>Draft Genome Sequence of a Mulberry Tree, Morus notabilis C.K. Schneid.</title>
        <authorList>
            <person name="He N."/>
            <person name="Zhao S."/>
        </authorList>
    </citation>
    <scope>NUCLEOTIDE SEQUENCE</scope>
</reference>
<dbReference type="OrthoDB" id="1862401at2759"/>
<gene>
    <name evidence="3" type="ORF">L484_022207</name>
</gene>
<evidence type="ECO:0000256" key="2">
    <source>
        <dbReference type="ARBA" id="ARBA00023315"/>
    </source>
</evidence>
<dbReference type="KEGG" id="mnt:21405029"/>
<organism evidence="3 4">
    <name type="scientific">Morus notabilis</name>
    <dbReference type="NCBI Taxonomy" id="981085"/>
    <lineage>
        <taxon>Eukaryota</taxon>
        <taxon>Viridiplantae</taxon>
        <taxon>Streptophyta</taxon>
        <taxon>Embryophyta</taxon>
        <taxon>Tracheophyta</taxon>
        <taxon>Spermatophyta</taxon>
        <taxon>Magnoliopsida</taxon>
        <taxon>eudicotyledons</taxon>
        <taxon>Gunneridae</taxon>
        <taxon>Pentapetalae</taxon>
        <taxon>rosids</taxon>
        <taxon>fabids</taxon>
        <taxon>Rosales</taxon>
        <taxon>Moraceae</taxon>
        <taxon>Moreae</taxon>
        <taxon>Morus</taxon>
    </lineage>
</organism>
<evidence type="ECO:0000313" key="3">
    <source>
        <dbReference type="EMBL" id="EXB62318.1"/>
    </source>
</evidence>
<keyword evidence="4" id="KW-1185">Reference proteome</keyword>
<name>W9R889_9ROSA</name>
<dbReference type="AlphaFoldDB" id="W9R889"/>
<evidence type="ECO:0000256" key="1">
    <source>
        <dbReference type="ARBA" id="ARBA00022679"/>
    </source>
</evidence>
<keyword evidence="1 3" id="KW-0808">Transferase</keyword>
<dbReference type="Pfam" id="PF02458">
    <property type="entry name" value="Transferase"/>
    <property type="match status" value="1"/>
</dbReference>
<dbReference type="PANTHER" id="PTHR31625">
    <property type="match status" value="1"/>
</dbReference>